<dbReference type="PANTHER" id="PTHR31956">
    <property type="entry name" value="NON-SPECIFIC PHOSPHOLIPASE C4-RELATED"/>
    <property type="match status" value="1"/>
</dbReference>
<evidence type="ECO:0000256" key="1">
    <source>
        <dbReference type="ARBA" id="ARBA00022801"/>
    </source>
</evidence>
<dbReference type="PANTHER" id="PTHR31956:SF1">
    <property type="entry name" value="NON-SPECIFIC PHOSPHOLIPASE C1"/>
    <property type="match status" value="1"/>
</dbReference>
<dbReference type="AlphaFoldDB" id="A0AAD5UG46"/>
<dbReference type="Pfam" id="PF04185">
    <property type="entry name" value="Phosphoesterase"/>
    <property type="match status" value="1"/>
</dbReference>
<reference evidence="2" key="1">
    <citation type="submission" date="2020-05" db="EMBL/GenBank/DDBJ databases">
        <title>Phylogenomic resolution of chytrid fungi.</title>
        <authorList>
            <person name="Stajich J.E."/>
            <person name="Amses K."/>
            <person name="Simmons R."/>
            <person name="Seto K."/>
            <person name="Myers J."/>
            <person name="Bonds A."/>
            <person name="Quandt C.A."/>
            <person name="Barry K."/>
            <person name="Liu P."/>
            <person name="Grigoriev I."/>
            <person name="Longcore J.E."/>
            <person name="James T.Y."/>
        </authorList>
    </citation>
    <scope>NUCLEOTIDE SEQUENCE</scope>
    <source>
        <strain evidence="2">PLAUS21</strain>
    </source>
</reference>
<dbReference type="InterPro" id="IPR017850">
    <property type="entry name" value="Alkaline_phosphatase_core_sf"/>
</dbReference>
<comment type="caution">
    <text evidence="2">The sequence shown here is derived from an EMBL/GenBank/DDBJ whole genome shotgun (WGS) entry which is preliminary data.</text>
</comment>
<sequence length="337" mass="37279">MLEQFDPGHAVGDITTQIYGSCCSAKNLLPTMMGFGLNAQSAANKPVPISTALATTFGYHTNDSVPVITTIANEYSLIDDWFASVPGPTFPNRHFLHCATSLGLTDNRQLKYGLPCKTIYKNLDEKNISYRIYHAQGDSTTLVYYNLTSSPSFKPKLLPFHQFVSDIKSGNISQFTYLDPDLSGADYHPPAHTAAGEAYVKQVYDAVRNSPVWNETLLLITFDEHGGFYDHVPPPNNVPPPDNSTVHPPSGDFAFERLGVRVPTILISPWVPKGHVFRSSYDNRNFEHSSVSATLKRFFGLNNYLTNRDAWAVSFHSVTSGLKTPRTDCMPTAPSPK</sequence>
<dbReference type="InterPro" id="IPR007312">
    <property type="entry name" value="Phosphoesterase"/>
</dbReference>
<organism evidence="2 3">
    <name type="scientific">Boothiomyces macroporosus</name>
    <dbReference type="NCBI Taxonomy" id="261099"/>
    <lineage>
        <taxon>Eukaryota</taxon>
        <taxon>Fungi</taxon>
        <taxon>Fungi incertae sedis</taxon>
        <taxon>Chytridiomycota</taxon>
        <taxon>Chytridiomycota incertae sedis</taxon>
        <taxon>Chytridiomycetes</taxon>
        <taxon>Rhizophydiales</taxon>
        <taxon>Terramycetaceae</taxon>
        <taxon>Boothiomyces</taxon>
    </lineage>
</organism>
<evidence type="ECO:0000313" key="3">
    <source>
        <dbReference type="Proteomes" id="UP001210925"/>
    </source>
</evidence>
<dbReference type="GO" id="GO:0009395">
    <property type="term" value="P:phospholipid catabolic process"/>
    <property type="evidence" value="ECO:0007669"/>
    <property type="project" value="TreeGrafter"/>
</dbReference>
<accession>A0AAD5UG46</accession>
<keyword evidence="3" id="KW-1185">Reference proteome</keyword>
<dbReference type="Proteomes" id="UP001210925">
    <property type="component" value="Unassembled WGS sequence"/>
</dbReference>
<dbReference type="GO" id="GO:0042578">
    <property type="term" value="F:phosphoric ester hydrolase activity"/>
    <property type="evidence" value="ECO:0007669"/>
    <property type="project" value="UniProtKB-ARBA"/>
</dbReference>
<dbReference type="Gene3D" id="3.40.720.10">
    <property type="entry name" value="Alkaline Phosphatase, subunit A"/>
    <property type="match status" value="2"/>
</dbReference>
<gene>
    <name evidence="2" type="ORF">HK103_007641</name>
</gene>
<name>A0AAD5UG46_9FUNG</name>
<keyword evidence="1" id="KW-0378">Hydrolase</keyword>
<protein>
    <submittedName>
        <fullName evidence="2">Uncharacterized protein</fullName>
    </submittedName>
</protein>
<dbReference type="EMBL" id="JADGKB010000097">
    <property type="protein sequence ID" value="KAJ3253907.1"/>
    <property type="molecule type" value="Genomic_DNA"/>
</dbReference>
<evidence type="ECO:0000313" key="2">
    <source>
        <dbReference type="EMBL" id="KAJ3253907.1"/>
    </source>
</evidence>
<proteinExistence type="predicted"/>